<dbReference type="SUPFAM" id="SSF52540">
    <property type="entry name" value="P-loop containing nucleoside triphosphate hydrolases"/>
    <property type="match status" value="2"/>
</dbReference>
<dbReference type="Gene3D" id="3.40.50.10930">
    <property type="match status" value="1"/>
</dbReference>
<dbReference type="GO" id="GO:0009338">
    <property type="term" value="C:exodeoxyribonuclease V complex"/>
    <property type="evidence" value="ECO:0007669"/>
    <property type="project" value="InterPro"/>
</dbReference>
<keyword evidence="7 10" id="KW-0067">ATP-binding</keyword>
<dbReference type="GO" id="GO:0005524">
    <property type="term" value="F:ATP binding"/>
    <property type="evidence" value="ECO:0007669"/>
    <property type="project" value="UniProtKB-UniRule"/>
</dbReference>
<dbReference type="NCBIfam" id="NF008289">
    <property type="entry name" value="PRK11069.1"/>
    <property type="match status" value="1"/>
</dbReference>
<dbReference type="Gene3D" id="1.10.10.160">
    <property type="match status" value="1"/>
</dbReference>
<dbReference type="PANTHER" id="PTHR30591">
    <property type="entry name" value="RECBCD ENZYME SUBUNIT RECC"/>
    <property type="match status" value="1"/>
</dbReference>
<keyword evidence="5 10" id="KW-0347">Helicase</keyword>
<keyword evidence="3 10" id="KW-0227">DNA damage</keyword>
<dbReference type="EMBL" id="CP114588">
    <property type="protein sequence ID" value="WBA09183.1"/>
    <property type="molecule type" value="Genomic_DNA"/>
</dbReference>
<dbReference type="Gene3D" id="1.10.10.990">
    <property type="match status" value="1"/>
</dbReference>
<keyword evidence="9 10" id="KW-0234">DNA repair</keyword>
<comment type="similarity">
    <text evidence="10">Belongs to the RecC family.</text>
</comment>
<sequence length="1126" mass="127713">MFTVYHSNQLDLLKSLLVSLIQQRPLSDPFQKELILVQSPGMAQWLKMALANEQQIVANVEFPLPATFIWQLFVRVLDGVPERSDFNKEAMTWKLMDILPSCLDAPEFADLAAYLEDSQDQQRAYQLAEKVADIFDQYLVYRPEWVLAWEQEQPVPELDDVQPWQQKLWRRLYDHTLALGQSPYHRANLYQEFIDTLTSHQHKPEGLADIERVFVFGISALPPRYLDALQALGEHVEVHFMFTNPCRYYWGDIRDKRYLAKRAALARDKISRIEDIPAESQLALGLDEPEHGEVGNSLLASMGKLGRDNLLLLSEMACNEIDSGFVEVTRDNLLHHIQADILDLNEPGDPKQTETSAAKTEIEPDDASIAIHACHSPMREVEVLHDQLLAMFEANPSLSPRDVIVMVADINAYSPAIQAVFGNAPSERFIPFSISDRSADQESPVLAAFLRLLTLPDSRCSAAELLEILEVPAVSRRFAIDSQQFDQIKQWVEETGIRWGLDTHTASQFALPEQYQNTWLFGLKRMLLGYAMPSEAGLFADTVPYDEVQGLNAELAGRLGLFIDTLIHYQQQLAIECDGKAWVARLTQMLDDCFAIEGDEELAVKLIRTQLDSWLTQLSDAAFTHTLTLPVVRDYFNDRLNNERVSQRFLAGQVNFCTLMPMRSIPFDVVCLLGMNDGVYPRTVPSVGFDLMVGRTRAGDRSRRDDDRYLFLEALQSAQQRLYISYVGRSVQDNSLKVPSVLVTELLEYCTQGYCLAGDRDLPEVQSRQQLEEKLIQFHPLTPFSPDAFSGAGSYAQEWLPAAQGQGTQLPAFIGDALNPDPDSHKDPVIELAELQRFWRLPVRYFFQRRLKVFFEQLEAPLEEFEPFSLDTLHRFQLRDQLLAHFIETDDSPQSVQDFMARQRGQGKLPLAYFGELTLDTQVTVIRDMYQRLTPLLAAPRPDIELNLTLPTASGEVQLQGWLNRRYQDSLVRFHCGDLTVRHQLAVWIDHLCQCAMGEAVPSTLVGVKETIEFSPLSKDDALAHLQALVEDYQHGLNQPLTYLPSSVGAGIKARDGKKGFDNSETGQEKALKAIREGFVGGFNPGEGQDPYVYRVWSQWRESLGQALLATGDRHLMPMLAQRQKH</sequence>
<name>A0AA47LRC5_9GAMM</name>
<evidence type="ECO:0000313" key="13">
    <source>
        <dbReference type="Proteomes" id="UP001164748"/>
    </source>
</evidence>
<dbReference type="Gene3D" id="3.40.50.300">
    <property type="entry name" value="P-loop containing nucleotide triphosphate hydrolases"/>
    <property type="match status" value="1"/>
</dbReference>
<evidence type="ECO:0000256" key="10">
    <source>
        <dbReference type="HAMAP-Rule" id="MF_01486"/>
    </source>
</evidence>
<protein>
    <recommendedName>
        <fullName evidence="10">RecBCD enzyme subunit RecC</fullName>
    </recommendedName>
    <alternativeName>
        <fullName evidence="10">Exonuclease V subunit RecC</fullName>
        <shortName evidence="10">ExoV subunit RecC</shortName>
    </alternativeName>
    <alternativeName>
        <fullName evidence="10">Helicase/nuclease RecBCD subunit RecC</fullName>
    </alternativeName>
</protein>
<dbReference type="FunFam" id="3.40.50.300:FF:001153">
    <property type="entry name" value="RecBCD enzyme subunit RecC"/>
    <property type="match status" value="1"/>
</dbReference>
<accession>A0AA47LRC5</accession>
<dbReference type="InterPro" id="IPR011335">
    <property type="entry name" value="Restrct_endonuc-II-like"/>
</dbReference>
<keyword evidence="4 10" id="KW-0378">Hydrolase</keyword>
<dbReference type="GO" id="GO:0008854">
    <property type="term" value="F:exodeoxyribonuclease V activity"/>
    <property type="evidence" value="ECO:0007669"/>
    <property type="project" value="InterPro"/>
</dbReference>
<feature type="domain" description="RecC C-terminal" evidence="11">
    <location>
        <begin position="829"/>
        <end position="1054"/>
    </location>
</feature>
<dbReference type="PIRSF" id="PIRSF000980">
    <property type="entry name" value="RecC"/>
    <property type="match status" value="1"/>
</dbReference>
<comment type="subunit">
    <text evidence="10">Heterotrimer of RecB, RecC and RecD. All subunits contribute to DNA-binding.</text>
</comment>
<reference evidence="12" key="1">
    <citation type="submission" date="2022-09" db="EMBL/GenBank/DDBJ databases">
        <authorList>
            <person name="Li Z.-J."/>
        </authorList>
    </citation>
    <scope>NUCLEOTIDE SEQUENCE</scope>
    <source>
        <strain evidence="12">TGB11</strain>
    </source>
</reference>
<dbReference type="GO" id="GO:0003678">
    <property type="term" value="F:DNA helicase activity"/>
    <property type="evidence" value="ECO:0007669"/>
    <property type="project" value="UniProtKB-UniRule"/>
</dbReference>
<dbReference type="Pfam" id="PF04257">
    <property type="entry name" value="Exonuc_V_gamma"/>
    <property type="match status" value="1"/>
</dbReference>
<dbReference type="GO" id="GO:0000724">
    <property type="term" value="P:double-strand break repair via homologous recombination"/>
    <property type="evidence" value="ECO:0007669"/>
    <property type="project" value="UniProtKB-UniRule"/>
</dbReference>
<dbReference type="InterPro" id="IPR006697">
    <property type="entry name" value="RecC"/>
</dbReference>
<evidence type="ECO:0000256" key="9">
    <source>
        <dbReference type="ARBA" id="ARBA00023204"/>
    </source>
</evidence>
<evidence type="ECO:0000256" key="3">
    <source>
        <dbReference type="ARBA" id="ARBA00022763"/>
    </source>
</evidence>
<evidence type="ECO:0000256" key="8">
    <source>
        <dbReference type="ARBA" id="ARBA00023125"/>
    </source>
</evidence>
<dbReference type="PANTHER" id="PTHR30591:SF1">
    <property type="entry name" value="RECBCD ENZYME SUBUNIT RECC"/>
    <property type="match status" value="1"/>
</dbReference>
<dbReference type="InterPro" id="IPR027417">
    <property type="entry name" value="P-loop_NTPase"/>
</dbReference>
<keyword evidence="6 10" id="KW-0269">Exonuclease</keyword>
<dbReference type="SUPFAM" id="SSF52980">
    <property type="entry name" value="Restriction endonuclease-like"/>
    <property type="match status" value="1"/>
</dbReference>
<keyword evidence="1 10" id="KW-0540">Nuclease</keyword>
<dbReference type="HAMAP" id="MF_01486">
    <property type="entry name" value="RecC"/>
    <property type="match status" value="1"/>
</dbReference>
<comment type="miscellaneous">
    <text evidence="10">In the RecBCD complex, RecB has a slow 3'-5' helicase, an exonuclease activity and loads RecA onto ssDNA, RecD has a fast 5'-3' helicase activity, while RecC stimulates the ATPase and processivity of the RecB helicase and contributes to recognition of the Chi site.</text>
</comment>
<evidence type="ECO:0000256" key="5">
    <source>
        <dbReference type="ARBA" id="ARBA00022806"/>
    </source>
</evidence>
<keyword evidence="2 10" id="KW-0547">Nucleotide-binding</keyword>
<dbReference type="InterPro" id="IPR041500">
    <property type="entry name" value="RecC_C"/>
</dbReference>
<evidence type="ECO:0000256" key="4">
    <source>
        <dbReference type="ARBA" id="ARBA00022801"/>
    </source>
</evidence>
<dbReference type="CDD" id="cd22353">
    <property type="entry name" value="RecC_C-like"/>
    <property type="match status" value="1"/>
</dbReference>
<dbReference type="Gene3D" id="1.10.486.10">
    <property type="entry name" value="PCRA, domain 4"/>
    <property type="match status" value="1"/>
</dbReference>
<evidence type="ECO:0000313" key="12">
    <source>
        <dbReference type="EMBL" id="WBA09183.1"/>
    </source>
</evidence>
<dbReference type="AlphaFoldDB" id="A0AA47LRC5"/>
<proteinExistence type="inferred from homology"/>
<gene>
    <name evidence="10 12" type="primary">recC</name>
    <name evidence="12" type="ORF">N8M53_02895</name>
</gene>
<comment type="function">
    <text evidence="10">A helicase/nuclease that prepares dsDNA breaks (DSB) for recombinational DNA repair. Binds to DSBs and unwinds DNA via a highly rapid and processive ATP-dependent bidirectional helicase activity. Unwinds dsDNA until it encounters a Chi (crossover hotspot instigator) sequence from the 3' direction. Cuts ssDNA a few nucleotides 3' to the Chi site. The properties and activities of the enzyme are changed at Chi. The Chi-altered holoenzyme produces a long 3'-ssDNA overhang and facilitates RecA-binding to the ssDNA for homologous DNA recombination and repair. Holoenzyme degrades any linearized DNA that is unable to undergo homologous recombination. In the holoenzyme this subunit recognizes the wild-type Chi sequence, and when added to isolated RecB increases its ATP-dependent helicase processivity.</text>
</comment>
<dbReference type="Pfam" id="PF17946">
    <property type="entry name" value="RecC_C"/>
    <property type="match status" value="1"/>
</dbReference>
<evidence type="ECO:0000259" key="11">
    <source>
        <dbReference type="Pfam" id="PF17946"/>
    </source>
</evidence>
<keyword evidence="8 10" id="KW-0238">DNA-binding</keyword>
<dbReference type="RefSeq" id="WP_269579420.1">
    <property type="nucleotide sequence ID" value="NZ_CP114588.1"/>
</dbReference>
<evidence type="ECO:0000256" key="6">
    <source>
        <dbReference type="ARBA" id="ARBA00022839"/>
    </source>
</evidence>
<dbReference type="Proteomes" id="UP001164748">
    <property type="component" value="Chromosome"/>
</dbReference>
<organism evidence="12 13">
    <name type="scientific">Salinivibrio kushneri</name>
    <dbReference type="NCBI Taxonomy" id="1908198"/>
    <lineage>
        <taxon>Bacteria</taxon>
        <taxon>Pseudomonadati</taxon>
        <taxon>Pseudomonadota</taxon>
        <taxon>Gammaproteobacteria</taxon>
        <taxon>Vibrionales</taxon>
        <taxon>Vibrionaceae</taxon>
        <taxon>Salinivibrio</taxon>
    </lineage>
</organism>
<dbReference type="InterPro" id="IPR013986">
    <property type="entry name" value="DExx_box_DNA_helicase_dom_sf"/>
</dbReference>
<evidence type="ECO:0000256" key="2">
    <source>
        <dbReference type="ARBA" id="ARBA00022741"/>
    </source>
</evidence>
<dbReference type="NCBIfam" id="TIGR01450">
    <property type="entry name" value="recC"/>
    <property type="match status" value="1"/>
</dbReference>
<evidence type="ECO:0000256" key="7">
    <source>
        <dbReference type="ARBA" id="ARBA00022840"/>
    </source>
</evidence>
<dbReference type="GO" id="GO:0003677">
    <property type="term" value="F:DNA binding"/>
    <property type="evidence" value="ECO:0007669"/>
    <property type="project" value="UniProtKB-UniRule"/>
</dbReference>
<evidence type="ECO:0000256" key="1">
    <source>
        <dbReference type="ARBA" id="ARBA00022722"/>
    </source>
</evidence>